<dbReference type="EMBL" id="LJGU01000142">
    <property type="protein sequence ID" value="OEU96334.1"/>
    <property type="molecule type" value="Genomic_DNA"/>
</dbReference>
<protein>
    <recommendedName>
        <fullName evidence="4">DUF3592 domain-containing protein</fullName>
    </recommendedName>
</protein>
<feature type="transmembrane region" description="Helical" evidence="1">
    <location>
        <begin position="109"/>
        <end position="129"/>
    </location>
</feature>
<dbReference type="AlphaFoldDB" id="A0A1E7JXF4"/>
<keyword evidence="1" id="KW-0472">Membrane</keyword>
<reference evidence="2 3" key="1">
    <citation type="journal article" date="2016" name="Front. Microbiol.">
        <title>Comparative Genomics Analysis of Streptomyces Species Reveals Their Adaptation to the Marine Environment and Their Diversity at the Genomic Level.</title>
        <authorList>
            <person name="Tian X."/>
            <person name="Zhang Z."/>
            <person name="Yang T."/>
            <person name="Chen M."/>
            <person name="Li J."/>
            <person name="Chen F."/>
            <person name="Yang J."/>
            <person name="Li W."/>
            <person name="Zhang B."/>
            <person name="Zhang Z."/>
            <person name="Wu J."/>
            <person name="Zhang C."/>
            <person name="Long L."/>
            <person name="Xiao J."/>
        </authorList>
    </citation>
    <scope>NUCLEOTIDE SEQUENCE [LARGE SCALE GENOMIC DNA]</scope>
    <source>
        <strain evidence="2 3">SCSIO 02100</strain>
    </source>
</reference>
<keyword evidence="3" id="KW-1185">Reference proteome</keyword>
<accession>A0A1E7JXF4</accession>
<sequence>MWVLWLFLLTSPVIIGVGFREVVNQRRLLRGGVRTNGLVVRHRASYSQGTPSYFAVVSFHDAKGERHEFEASFSGVRGLPVGGPAPVLYLPGDPKGGQLDLTSKRRGSVLLIFGVGIAWLVIPAGLLLGNG</sequence>
<organism evidence="2 3">
    <name type="scientific">Streptomyces oceani</name>
    <dbReference type="NCBI Taxonomy" id="1075402"/>
    <lineage>
        <taxon>Bacteria</taxon>
        <taxon>Bacillati</taxon>
        <taxon>Actinomycetota</taxon>
        <taxon>Actinomycetes</taxon>
        <taxon>Kitasatosporales</taxon>
        <taxon>Streptomycetaceae</taxon>
        <taxon>Streptomyces</taxon>
    </lineage>
</organism>
<dbReference type="Proteomes" id="UP000176101">
    <property type="component" value="Unassembled WGS sequence"/>
</dbReference>
<evidence type="ECO:0000256" key="1">
    <source>
        <dbReference type="SAM" id="Phobius"/>
    </source>
</evidence>
<keyword evidence="1" id="KW-1133">Transmembrane helix</keyword>
<comment type="caution">
    <text evidence="2">The sequence shown here is derived from an EMBL/GenBank/DDBJ whole genome shotgun (WGS) entry which is preliminary data.</text>
</comment>
<name>A0A1E7JXF4_9ACTN</name>
<dbReference type="STRING" id="1075402.AN216_20960"/>
<gene>
    <name evidence="2" type="ORF">AN216_20960</name>
</gene>
<evidence type="ECO:0000313" key="2">
    <source>
        <dbReference type="EMBL" id="OEU96334.1"/>
    </source>
</evidence>
<proteinExistence type="predicted"/>
<evidence type="ECO:0000313" key="3">
    <source>
        <dbReference type="Proteomes" id="UP000176101"/>
    </source>
</evidence>
<dbReference type="RefSeq" id="WP_070198247.1">
    <property type="nucleotide sequence ID" value="NZ_LJGU01000142.1"/>
</dbReference>
<evidence type="ECO:0008006" key="4">
    <source>
        <dbReference type="Google" id="ProtNLM"/>
    </source>
</evidence>
<keyword evidence="1" id="KW-0812">Transmembrane</keyword>